<proteinExistence type="predicted"/>
<evidence type="ECO:0000313" key="3">
    <source>
        <dbReference type="EMBL" id="MBA0126800.1"/>
    </source>
</evidence>
<dbReference type="EMBL" id="JACCKD010000005">
    <property type="protein sequence ID" value="MBA0126800.1"/>
    <property type="molecule type" value="Genomic_DNA"/>
</dbReference>
<name>A0A838AC26_9PSEU</name>
<feature type="signal peptide" evidence="2">
    <location>
        <begin position="1"/>
        <end position="21"/>
    </location>
</feature>
<dbReference type="AlphaFoldDB" id="A0A838AC26"/>
<evidence type="ECO:0000256" key="2">
    <source>
        <dbReference type="SAM" id="SignalP"/>
    </source>
</evidence>
<gene>
    <name evidence="3" type="ORF">H0B56_14715</name>
</gene>
<comment type="caution">
    <text evidence="3">The sequence shown here is derived from an EMBL/GenBank/DDBJ whole genome shotgun (WGS) entry which is preliminary data.</text>
</comment>
<evidence type="ECO:0008006" key="5">
    <source>
        <dbReference type="Google" id="ProtNLM"/>
    </source>
</evidence>
<dbReference type="Proteomes" id="UP000582974">
    <property type="component" value="Unassembled WGS sequence"/>
</dbReference>
<organism evidence="3 4">
    <name type="scientific">Haloechinothrix aidingensis</name>
    <dbReference type="NCBI Taxonomy" id="2752311"/>
    <lineage>
        <taxon>Bacteria</taxon>
        <taxon>Bacillati</taxon>
        <taxon>Actinomycetota</taxon>
        <taxon>Actinomycetes</taxon>
        <taxon>Pseudonocardiales</taxon>
        <taxon>Pseudonocardiaceae</taxon>
        <taxon>Haloechinothrix</taxon>
    </lineage>
</organism>
<keyword evidence="2" id="KW-0732">Signal</keyword>
<evidence type="ECO:0000313" key="4">
    <source>
        <dbReference type="Proteomes" id="UP000582974"/>
    </source>
</evidence>
<accession>A0A838AC26</accession>
<feature type="chain" id="PRO_5032637410" description="LVIVD repeat-containing protein" evidence="2">
    <location>
        <begin position="22"/>
        <end position="617"/>
    </location>
</feature>
<sequence length="617" mass="66095">MLAAALLASASLLVTHPDADANVPVDPTPADGEVLVKDTEEYGEVSVSTSRVQGNGQLTDQAFTVTNHVVSEYAQQGTDGKPQEYLLVWAGDENAADTAVHDAETLPDSLLDPVNKVKNASVGPDFLAVIDVTEGSPSYGKLVNTATVGPLVSNEPHHMQYTWSKGDTVFAGGLFNSMTYAFDVSDLPEIKLKGVSTPVDTPGGSVPDAYSVLEDGTAYATYMGGPVLPGPHRYSDGSVRTGNGYAGSPGEVVRFDENGNVLSESPAATSQGGDPEQCENVPQVDKATCANPHGIQVREDLDTMVTGDFVEPRTLILDPIDPPSPYLFRSTVRIWDISDRNHPKVTSVQRLPDDPQEDPEDPRHRDSSGLMEVTVTQQPGNKGAFAQTMQGGAIYYAPDITAQEPQWRKVWDDGDALKEFHPSSGTEAADTNGGWIQTSANDQFLYHTIMGREKGALGSDDPGAPGGMISLDISKLVNSKNPKCDLHSKPEGKPKSADCPTLAGAAGINRDQPGMGPHFGTVDNFELGPDGKYRETDQPDRLAGTDYFVARAGHRTDHKLWVTDVGENGELSVDDDFRDDATNSPGWDFNRDAWPHGPFGNAKPHKGLFVVADQDVE</sequence>
<feature type="region of interest" description="Disordered" evidence="1">
    <location>
        <begin position="345"/>
        <end position="368"/>
    </location>
</feature>
<protein>
    <recommendedName>
        <fullName evidence="5">LVIVD repeat-containing protein</fullName>
    </recommendedName>
</protein>
<evidence type="ECO:0000256" key="1">
    <source>
        <dbReference type="SAM" id="MobiDB-lite"/>
    </source>
</evidence>
<reference evidence="3 4" key="1">
    <citation type="submission" date="2020-07" db="EMBL/GenBank/DDBJ databases">
        <title>Genome of Haloechinothrix sp.</title>
        <authorList>
            <person name="Tang S.-K."/>
            <person name="Yang L."/>
            <person name="Zhu W.-Y."/>
        </authorList>
    </citation>
    <scope>NUCLEOTIDE SEQUENCE [LARGE SCALE GENOMIC DNA]</scope>
    <source>
        <strain evidence="3 4">YIM 98757</strain>
    </source>
</reference>
<keyword evidence="4" id="KW-1185">Reference proteome</keyword>